<evidence type="ECO:0000313" key="1">
    <source>
        <dbReference type="EMBL" id="MBA0714817.1"/>
    </source>
</evidence>
<gene>
    <name evidence="1" type="ORF">Golax_013771</name>
</gene>
<dbReference type="AlphaFoldDB" id="A0A7J8ZSN2"/>
<accession>A0A7J8ZSN2</accession>
<proteinExistence type="predicted"/>
<keyword evidence="2" id="KW-1185">Reference proteome</keyword>
<reference evidence="1 2" key="1">
    <citation type="journal article" date="2019" name="Genome Biol. Evol.">
        <title>Insights into the evolution of the New World diploid cottons (Gossypium, subgenus Houzingenia) based on genome sequencing.</title>
        <authorList>
            <person name="Grover C.E."/>
            <person name="Arick M.A. 2nd"/>
            <person name="Thrash A."/>
            <person name="Conover J.L."/>
            <person name="Sanders W.S."/>
            <person name="Peterson D.G."/>
            <person name="Frelichowski J.E."/>
            <person name="Scheffler J.A."/>
            <person name="Scheffler B.E."/>
            <person name="Wendel J.F."/>
        </authorList>
    </citation>
    <scope>NUCLEOTIDE SEQUENCE [LARGE SCALE GENOMIC DNA]</scope>
    <source>
        <strain evidence="1">4</strain>
        <tissue evidence="1">Leaf</tissue>
    </source>
</reference>
<organism evidence="1 2">
    <name type="scientific">Gossypium laxum</name>
    <dbReference type="NCBI Taxonomy" id="34288"/>
    <lineage>
        <taxon>Eukaryota</taxon>
        <taxon>Viridiplantae</taxon>
        <taxon>Streptophyta</taxon>
        <taxon>Embryophyta</taxon>
        <taxon>Tracheophyta</taxon>
        <taxon>Spermatophyta</taxon>
        <taxon>Magnoliopsida</taxon>
        <taxon>eudicotyledons</taxon>
        <taxon>Gunneridae</taxon>
        <taxon>Pentapetalae</taxon>
        <taxon>rosids</taxon>
        <taxon>malvids</taxon>
        <taxon>Malvales</taxon>
        <taxon>Malvaceae</taxon>
        <taxon>Malvoideae</taxon>
        <taxon>Gossypium</taxon>
    </lineage>
</organism>
<name>A0A7J8ZSN2_9ROSI</name>
<dbReference type="Proteomes" id="UP000593574">
    <property type="component" value="Unassembled WGS sequence"/>
</dbReference>
<comment type="caution">
    <text evidence="1">The sequence shown here is derived from an EMBL/GenBank/DDBJ whole genome shotgun (WGS) entry which is preliminary data.</text>
</comment>
<evidence type="ECO:0000313" key="2">
    <source>
        <dbReference type="Proteomes" id="UP000593574"/>
    </source>
</evidence>
<protein>
    <submittedName>
        <fullName evidence="1">Uncharacterized protein</fullName>
    </submittedName>
</protein>
<dbReference type="EMBL" id="JABEZV010000007">
    <property type="protein sequence ID" value="MBA0714817.1"/>
    <property type="molecule type" value="Genomic_DNA"/>
</dbReference>
<sequence length="53" mass="6153">MPGMGEEMALKEIIIFCKDEVDDVRDVIICKCWYWYASLVTPHPVSVFVVNFD</sequence>